<dbReference type="SUPFAM" id="SSF52540">
    <property type="entry name" value="P-loop containing nucleoside triphosphate hydrolases"/>
    <property type="match status" value="1"/>
</dbReference>
<evidence type="ECO:0000256" key="1">
    <source>
        <dbReference type="ARBA" id="ARBA00005446"/>
    </source>
</evidence>
<evidence type="ECO:0000256" key="2">
    <source>
        <dbReference type="ARBA" id="ARBA00023125"/>
    </source>
</evidence>
<name>E4YM96_OIKDI</name>
<accession>E4YM96</accession>
<evidence type="ECO:0000256" key="4">
    <source>
        <dbReference type="ARBA" id="ARBA00023242"/>
    </source>
</evidence>
<dbReference type="GO" id="GO:0009378">
    <property type="term" value="F:four-way junction helicase activity"/>
    <property type="evidence" value="ECO:0007669"/>
    <property type="project" value="TreeGrafter"/>
</dbReference>
<dbReference type="GO" id="GO:0005694">
    <property type="term" value="C:chromosome"/>
    <property type="evidence" value="ECO:0007669"/>
    <property type="project" value="TreeGrafter"/>
</dbReference>
<dbReference type="GO" id="GO:0003677">
    <property type="term" value="F:DNA binding"/>
    <property type="evidence" value="ECO:0007669"/>
    <property type="project" value="UniProtKB-KW"/>
</dbReference>
<keyword evidence="4" id="KW-0539">Nucleus</keyword>
<organism evidence="7">
    <name type="scientific">Oikopleura dioica</name>
    <name type="common">Tunicate</name>
    <dbReference type="NCBI Taxonomy" id="34765"/>
    <lineage>
        <taxon>Eukaryota</taxon>
        <taxon>Metazoa</taxon>
        <taxon>Chordata</taxon>
        <taxon>Tunicata</taxon>
        <taxon>Appendicularia</taxon>
        <taxon>Copelata</taxon>
        <taxon>Oikopleuridae</taxon>
        <taxon>Oikopleura</taxon>
    </lineage>
</organism>
<evidence type="ECO:0000256" key="3">
    <source>
        <dbReference type="ARBA" id="ARBA00023235"/>
    </source>
</evidence>
<dbReference type="GO" id="GO:0005737">
    <property type="term" value="C:cytoplasm"/>
    <property type="evidence" value="ECO:0007669"/>
    <property type="project" value="TreeGrafter"/>
</dbReference>
<dbReference type="GO" id="GO:0005634">
    <property type="term" value="C:nucleus"/>
    <property type="evidence" value="ECO:0007669"/>
    <property type="project" value="TreeGrafter"/>
</dbReference>
<sequence length="191" mass="21325">MKPSLFRAKKRDRVDLSTGDDNADDNENFDLNDQSEPTNNPYNDELMDLPQEEIDANTDTNLAQDFGQVSVDASTGFTRSTLPDYIIDSIYDDYVDVDDEKFDDFAQYVLQKKLGKKSFRPLQLDIIKSILRGEDNLGIMGTGYGKSAIFQILGYLVPGPSAVLVISPMVALIEDQMRELTNLCIPATKLA</sequence>
<dbReference type="PANTHER" id="PTHR13710:SF153">
    <property type="entry name" value="RECQ-LIKE DNA HELICASE BLM"/>
    <property type="match status" value="1"/>
</dbReference>
<dbReference type="InterPro" id="IPR027417">
    <property type="entry name" value="P-loop_NTPase"/>
</dbReference>
<dbReference type="InterPro" id="IPR011545">
    <property type="entry name" value="DEAD/DEAH_box_helicase_dom"/>
</dbReference>
<feature type="domain" description="DEAD/DEAH-box helicase" evidence="6">
    <location>
        <begin position="120"/>
        <end position="186"/>
    </location>
</feature>
<dbReference type="Proteomes" id="UP000011014">
    <property type="component" value="Unassembled WGS sequence"/>
</dbReference>
<dbReference type="Gene3D" id="3.40.50.300">
    <property type="entry name" value="P-loop containing nucleotide triphosphate hydrolases"/>
    <property type="match status" value="1"/>
</dbReference>
<keyword evidence="3" id="KW-0413">Isomerase</keyword>
<evidence type="ECO:0000256" key="5">
    <source>
        <dbReference type="SAM" id="MobiDB-lite"/>
    </source>
</evidence>
<dbReference type="GO" id="GO:0000724">
    <property type="term" value="P:double-strand break repair via homologous recombination"/>
    <property type="evidence" value="ECO:0007669"/>
    <property type="project" value="TreeGrafter"/>
</dbReference>
<evidence type="ECO:0000259" key="6">
    <source>
        <dbReference type="Pfam" id="PF00270"/>
    </source>
</evidence>
<feature type="region of interest" description="Disordered" evidence="5">
    <location>
        <begin position="1"/>
        <end position="42"/>
    </location>
</feature>
<dbReference type="Pfam" id="PF00270">
    <property type="entry name" value="DEAD"/>
    <property type="match status" value="1"/>
</dbReference>
<reference evidence="7" key="1">
    <citation type="journal article" date="2010" name="Science">
        <title>Plasticity of animal genome architecture unmasked by rapid evolution of a pelagic tunicate.</title>
        <authorList>
            <person name="Denoeud F."/>
            <person name="Henriet S."/>
            <person name="Mungpakdee S."/>
            <person name="Aury J.M."/>
            <person name="Da Silva C."/>
            <person name="Brinkmann H."/>
            <person name="Mikhaleva J."/>
            <person name="Olsen L.C."/>
            <person name="Jubin C."/>
            <person name="Canestro C."/>
            <person name="Bouquet J.M."/>
            <person name="Danks G."/>
            <person name="Poulain J."/>
            <person name="Campsteijn C."/>
            <person name="Adamski M."/>
            <person name="Cross I."/>
            <person name="Yadetie F."/>
            <person name="Muffato M."/>
            <person name="Louis A."/>
            <person name="Butcher S."/>
            <person name="Tsagkogeorga G."/>
            <person name="Konrad A."/>
            <person name="Singh S."/>
            <person name="Jensen M.F."/>
            <person name="Cong E.H."/>
            <person name="Eikeseth-Otteraa H."/>
            <person name="Noel B."/>
            <person name="Anthouard V."/>
            <person name="Porcel B.M."/>
            <person name="Kachouri-Lafond R."/>
            <person name="Nishino A."/>
            <person name="Ugolini M."/>
            <person name="Chourrout P."/>
            <person name="Nishida H."/>
            <person name="Aasland R."/>
            <person name="Huzurbazar S."/>
            <person name="Westhof E."/>
            <person name="Delsuc F."/>
            <person name="Lehrach H."/>
            <person name="Reinhardt R."/>
            <person name="Weissenbach J."/>
            <person name="Roy S.W."/>
            <person name="Artiguenave F."/>
            <person name="Postlethwait J.H."/>
            <person name="Manak J.R."/>
            <person name="Thompson E.M."/>
            <person name="Jaillon O."/>
            <person name="Du Pasquier L."/>
            <person name="Boudinot P."/>
            <person name="Liberles D.A."/>
            <person name="Volff J.N."/>
            <person name="Philippe H."/>
            <person name="Lenhard B."/>
            <person name="Roest Crollius H."/>
            <person name="Wincker P."/>
            <person name="Chourrout D."/>
        </authorList>
    </citation>
    <scope>NUCLEOTIDE SEQUENCE [LARGE SCALE GENOMIC DNA]</scope>
</reference>
<dbReference type="EMBL" id="FN654807">
    <property type="protein sequence ID" value="CBY36607.1"/>
    <property type="molecule type" value="Genomic_DNA"/>
</dbReference>
<feature type="compositionally biased region" description="Acidic residues" evidence="5">
    <location>
        <begin position="21"/>
        <end position="30"/>
    </location>
</feature>
<dbReference type="GO" id="GO:0043138">
    <property type="term" value="F:3'-5' DNA helicase activity"/>
    <property type="evidence" value="ECO:0007669"/>
    <property type="project" value="TreeGrafter"/>
</dbReference>
<gene>
    <name evidence="7" type="ORF">GSOID_T00029622001</name>
</gene>
<keyword evidence="2" id="KW-0238">DNA-binding</keyword>
<feature type="compositionally biased region" description="Polar residues" evidence="5">
    <location>
        <begin position="31"/>
        <end position="42"/>
    </location>
</feature>
<protein>
    <recommendedName>
        <fullName evidence="6">DEAD/DEAH-box helicase domain-containing protein</fullName>
    </recommendedName>
</protein>
<proteinExistence type="inferred from homology"/>
<evidence type="ECO:0000313" key="7">
    <source>
        <dbReference type="EMBL" id="CBY36607.1"/>
    </source>
</evidence>
<dbReference type="GO" id="GO:0005524">
    <property type="term" value="F:ATP binding"/>
    <property type="evidence" value="ECO:0007669"/>
    <property type="project" value="InterPro"/>
</dbReference>
<dbReference type="PANTHER" id="PTHR13710">
    <property type="entry name" value="DNA HELICASE RECQ FAMILY MEMBER"/>
    <property type="match status" value="1"/>
</dbReference>
<dbReference type="AlphaFoldDB" id="E4YM96"/>
<comment type="similarity">
    <text evidence="1">Belongs to the helicase family. RecQ subfamily.</text>
</comment>